<feature type="domain" description="Peptidase A1" evidence="4">
    <location>
        <begin position="140"/>
        <end position="481"/>
    </location>
</feature>
<evidence type="ECO:0000256" key="2">
    <source>
        <dbReference type="PIRSR" id="PIRSR601461-1"/>
    </source>
</evidence>
<reference evidence="5 6" key="3">
    <citation type="submission" date="2019-11" db="EMBL/GenBank/DDBJ databases">
        <title>A de novo genome assembly of a pear dwarfing rootstock.</title>
        <authorList>
            <person name="Wang F."/>
            <person name="Wang J."/>
            <person name="Li S."/>
            <person name="Zhang Y."/>
            <person name="Fang M."/>
            <person name="Ma L."/>
            <person name="Zhao Y."/>
            <person name="Jiang S."/>
        </authorList>
    </citation>
    <scope>NUCLEOTIDE SEQUENCE [LARGE SCALE GENOMIC DNA]</scope>
    <source>
        <strain evidence="5">S2</strain>
        <tissue evidence="5">Leaf</tissue>
    </source>
</reference>
<dbReference type="InterPro" id="IPR001969">
    <property type="entry name" value="Aspartic_peptidase_AS"/>
</dbReference>
<sequence length="488" mass="52948">MAAAKPQLLQRFVLSAFLLCLCYSANGVQCFKEKKLLKLQQFRWRQHGRHAGTTTTACLSHKSRREKGAAILEIKHRDGCSGTGKIVDWNKKQQKRLVLDDVHVRTLQSGFKNRVSGSMKDVSDAQILLTSGTRLQTLNYIVTVELGGRNMTLIVDTGSDLTWVQCQPCKLCYNQQEPLFNPSASSSYKSVLCNSSTCQSLQFDTGNPGACGSNPMSCNYVVKYGDGSYTRGELGSDRLSLGTASVTNFVFGCGRNNKGLFGGTSGLMGLGRSESVSVVSQTSALFGGVFSYCLPTTESTASGSLIMGGDASIYKNSTPISYTRMVNNPQLSSFYFLNLTGISIGGVALQASSFASGGILIDSGTVISRLPPSVYKAVRTEFLKQFSGYPTAPGFSILDACFNLSAYQEVNIPTLKFHYEGDTEMNVDVTGIFYLVQTDGSQICLALASLSYEDEIAIIGNYQQKNQRVIYNTKDSKLGFAKESCSFT</sequence>
<dbReference type="PANTHER" id="PTHR13683:SF827">
    <property type="entry name" value="PEPTIDASE A1 DOMAIN-CONTAINING PROTEIN"/>
    <property type="match status" value="1"/>
</dbReference>
<evidence type="ECO:0000256" key="3">
    <source>
        <dbReference type="SAM" id="SignalP"/>
    </source>
</evidence>
<organism evidence="5 6">
    <name type="scientific">Pyrus ussuriensis x Pyrus communis</name>
    <dbReference type="NCBI Taxonomy" id="2448454"/>
    <lineage>
        <taxon>Eukaryota</taxon>
        <taxon>Viridiplantae</taxon>
        <taxon>Streptophyta</taxon>
        <taxon>Embryophyta</taxon>
        <taxon>Tracheophyta</taxon>
        <taxon>Spermatophyta</taxon>
        <taxon>Magnoliopsida</taxon>
        <taxon>eudicotyledons</taxon>
        <taxon>Gunneridae</taxon>
        <taxon>Pentapetalae</taxon>
        <taxon>rosids</taxon>
        <taxon>fabids</taxon>
        <taxon>Rosales</taxon>
        <taxon>Rosaceae</taxon>
        <taxon>Amygdaloideae</taxon>
        <taxon>Maleae</taxon>
        <taxon>Pyrus</taxon>
    </lineage>
</organism>
<proteinExistence type="inferred from homology"/>
<keyword evidence="5" id="KW-0378">Hydrolase</keyword>
<evidence type="ECO:0000259" key="4">
    <source>
        <dbReference type="PROSITE" id="PS51767"/>
    </source>
</evidence>
<dbReference type="FunFam" id="2.40.70.10:FF:000021">
    <property type="entry name" value="Aspartyl protease AED1"/>
    <property type="match status" value="1"/>
</dbReference>
<dbReference type="FunFam" id="2.40.70.10:FF:000049">
    <property type="entry name" value="Aspartyl protease AED1"/>
    <property type="match status" value="1"/>
</dbReference>
<keyword evidence="5" id="KW-0645">Protease</keyword>
<feature type="active site" evidence="2">
    <location>
        <position position="362"/>
    </location>
</feature>
<dbReference type="CDD" id="cd05472">
    <property type="entry name" value="cnd41_like"/>
    <property type="match status" value="1"/>
</dbReference>
<feature type="chain" id="PRO_5024365110" evidence="3">
    <location>
        <begin position="28"/>
        <end position="488"/>
    </location>
</feature>
<comment type="caution">
    <text evidence="5">The sequence shown here is derived from an EMBL/GenBank/DDBJ whole genome shotgun (WGS) entry which is preliminary data.</text>
</comment>
<reference evidence="5 6" key="1">
    <citation type="submission" date="2019-09" db="EMBL/GenBank/DDBJ databases">
        <authorList>
            <person name="Ou C."/>
        </authorList>
    </citation>
    <scope>NUCLEOTIDE SEQUENCE [LARGE SCALE GENOMIC DNA]</scope>
    <source>
        <strain evidence="5">S2</strain>
        <tissue evidence="5">Leaf</tissue>
    </source>
</reference>
<dbReference type="GO" id="GO:0006508">
    <property type="term" value="P:proteolysis"/>
    <property type="evidence" value="ECO:0007669"/>
    <property type="project" value="UniProtKB-KW"/>
</dbReference>
<dbReference type="Gene3D" id="2.40.70.10">
    <property type="entry name" value="Acid Proteases"/>
    <property type="match status" value="2"/>
</dbReference>
<keyword evidence="3" id="KW-0732">Signal</keyword>
<dbReference type="InterPro" id="IPR001461">
    <property type="entry name" value="Aspartic_peptidase_A1"/>
</dbReference>
<comment type="similarity">
    <text evidence="1">Belongs to the peptidase A1 family.</text>
</comment>
<dbReference type="Proteomes" id="UP000327157">
    <property type="component" value="Chromosome 9"/>
</dbReference>
<dbReference type="SUPFAM" id="SSF50630">
    <property type="entry name" value="Acid proteases"/>
    <property type="match status" value="1"/>
</dbReference>
<dbReference type="EMBL" id="SMOL01000458">
    <property type="protein sequence ID" value="KAB2612692.1"/>
    <property type="molecule type" value="Genomic_DNA"/>
</dbReference>
<protein>
    <submittedName>
        <fullName evidence="5">Protein ASPARTIC PROTEASE IN GUARD CELL 2</fullName>
    </submittedName>
</protein>
<dbReference type="GO" id="GO:0004190">
    <property type="term" value="F:aspartic-type endopeptidase activity"/>
    <property type="evidence" value="ECO:0007669"/>
    <property type="project" value="InterPro"/>
</dbReference>
<dbReference type="InterPro" id="IPR033121">
    <property type="entry name" value="PEPTIDASE_A1"/>
</dbReference>
<dbReference type="Pfam" id="PF14541">
    <property type="entry name" value="TAXi_C"/>
    <property type="match status" value="1"/>
</dbReference>
<keyword evidence="6" id="KW-1185">Reference proteome</keyword>
<evidence type="ECO:0000256" key="1">
    <source>
        <dbReference type="ARBA" id="ARBA00007447"/>
    </source>
</evidence>
<dbReference type="PROSITE" id="PS00141">
    <property type="entry name" value="ASP_PROTEASE"/>
    <property type="match status" value="1"/>
</dbReference>
<evidence type="ECO:0000313" key="6">
    <source>
        <dbReference type="Proteomes" id="UP000327157"/>
    </source>
</evidence>
<dbReference type="InterPro" id="IPR032799">
    <property type="entry name" value="TAXi_C"/>
</dbReference>
<dbReference type="Pfam" id="PF14543">
    <property type="entry name" value="TAXi_N"/>
    <property type="match status" value="1"/>
</dbReference>
<dbReference type="InterPro" id="IPR033873">
    <property type="entry name" value="CND41-like"/>
</dbReference>
<name>A0A5N5GGR4_9ROSA</name>
<dbReference type="InterPro" id="IPR032861">
    <property type="entry name" value="TAXi_N"/>
</dbReference>
<feature type="signal peptide" evidence="3">
    <location>
        <begin position="1"/>
        <end position="27"/>
    </location>
</feature>
<feature type="active site" evidence="2">
    <location>
        <position position="156"/>
    </location>
</feature>
<dbReference type="PANTHER" id="PTHR13683">
    <property type="entry name" value="ASPARTYL PROTEASES"/>
    <property type="match status" value="1"/>
</dbReference>
<reference evidence="6" key="2">
    <citation type="submission" date="2019-10" db="EMBL/GenBank/DDBJ databases">
        <title>A de novo genome assembly of a pear dwarfing rootstock.</title>
        <authorList>
            <person name="Wang F."/>
            <person name="Wang J."/>
            <person name="Li S."/>
            <person name="Zhang Y."/>
            <person name="Fang M."/>
            <person name="Ma L."/>
            <person name="Zhao Y."/>
            <person name="Jiang S."/>
        </authorList>
    </citation>
    <scope>NUCLEOTIDE SEQUENCE [LARGE SCALE GENOMIC DNA]</scope>
</reference>
<dbReference type="OrthoDB" id="2747330at2759"/>
<dbReference type="PROSITE" id="PS51767">
    <property type="entry name" value="PEPTIDASE_A1"/>
    <property type="match status" value="1"/>
</dbReference>
<evidence type="ECO:0000313" key="5">
    <source>
        <dbReference type="EMBL" id="KAB2612692.1"/>
    </source>
</evidence>
<dbReference type="AlphaFoldDB" id="A0A5N5GGR4"/>
<dbReference type="InterPro" id="IPR021109">
    <property type="entry name" value="Peptidase_aspartic_dom_sf"/>
</dbReference>
<accession>A0A5N5GGR4</accession>
<gene>
    <name evidence="5" type="ORF">D8674_035008</name>
</gene>